<evidence type="ECO:0000313" key="5">
    <source>
        <dbReference type="EMBL" id="AYA37811.1"/>
    </source>
</evidence>
<proteinExistence type="predicted"/>
<name>A0A3B7R9R1_9BACT</name>
<evidence type="ECO:0000259" key="4">
    <source>
        <dbReference type="Pfam" id="PF07992"/>
    </source>
</evidence>
<accession>A0A3B7R9R1</accession>
<evidence type="ECO:0000256" key="2">
    <source>
        <dbReference type="ARBA" id="ARBA00023002"/>
    </source>
</evidence>
<dbReference type="InterPro" id="IPR036188">
    <property type="entry name" value="FAD/NAD-bd_sf"/>
</dbReference>
<keyword evidence="6" id="KW-1185">Reference proteome</keyword>
<gene>
    <name evidence="5" type="ORF">D3Y59_12600</name>
</gene>
<dbReference type="AlphaFoldDB" id="A0A3B7R9R1"/>
<dbReference type="SUPFAM" id="SSF51905">
    <property type="entry name" value="FAD/NAD(P)-binding domain"/>
    <property type="match status" value="1"/>
</dbReference>
<evidence type="ECO:0000256" key="3">
    <source>
        <dbReference type="SAM" id="MobiDB-lite"/>
    </source>
</evidence>
<dbReference type="KEGG" id="hyh:D3Y59_12600"/>
<dbReference type="Gene3D" id="3.50.50.60">
    <property type="entry name" value="FAD/NAD(P)-binding domain"/>
    <property type="match status" value="2"/>
</dbReference>
<feature type="domain" description="FAD/NAD(P)-binding" evidence="4">
    <location>
        <begin position="30"/>
        <end position="313"/>
    </location>
</feature>
<keyword evidence="1" id="KW-0285">Flavoprotein</keyword>
<sequence>MSMLSLATTAMPTSARRPFRRPQHIPPTDYDVVVVGAGCAGLSAALVLGRCRRRVLLCDGGKTRNAPSPAVHNFLSRDGIKPQELLRHGHEQLAAYPTVEQRENCVLQAERDEATGTFRLTLDTGRCVTSRKIILATGVLDVLPPIDGMRELWGVGVLHCPYCHGYEVSDRPLAIYGRGKSVAGFALLVSRWSKDVVVCTDGTAGLAEHSRLRLKRHGIPVFEQPIKRLVGLENRELHQIEFADGAVIERAALFLHPNQQQRTDLATQLGCYRLARSGGIRVDKRIQTSVPGVYAAGDTTPAAQQAVVAAAEGVQAGISCNEQLTREECS</sequence>
<dbReference type="OrthoDB" id="9806179at2"/>
<dbReference type="InterPro" id="IPR050097">
    <property type="entry name" value="Ferredoxin-NADP_redctase_2"/>
</dbReference>
<protein>
    <submittedName>
        <fullName evidence="5">NAD(P)/FAD-dependent oxidoreductase</fullName>
    </submittedName>
</protein>
<dbReference type="PANTHER" id="PTHR48105">
    <property type="entry name" value="THIOREDOXIN REDUCTASE 1-RELATED-RELATED"/>
    <property type="match status" value="1"/>
</dbReference>
<dbReference type="EMBL" id="CP032317">
    <property type="protein sequence ID" value="AYA37811.1"/>
    <property type="molecule type" value="Genomic_DNA"/>
</dbReference>
<keyword evidence="2" id="KW-0560">Oxidoreductase</keyword>
<dbReference type="Proteomes" id="UP000262802">
    <property type="component" value="Chromosome"/>
</dbReference>
<organism evidence="5 6">
    <name type="scientific">Hymenobacter oligotrophus</name>
    <dbReference type="NCBI Taxonomy" id="2319843"/>
    <lineage>
        <taxon>Bacteria</taxon>
        <taxon>Pseudomonadati</taxon>
        <taxon>Bacteroidota</taxon>
        <taxon>Cytophagia</taxon>
        <taxon>Cytophagales</taxon>
        <taxon>Hymenobacteraceae</taxon>
        <taxon>Hymenobacter</taxon>
    </lineage>
</organism>
<dbReference type="GO" id="GO:0016491">
    <property type="term" value="F:oxidoreductase activity"/>
    <property type="evidence" value="ECO:0007669"/>
    <property type="project" value="UniProtKB-KW"/>
</dbReference>
<dbReference type="InterPro" id="IPR023753">
    <property type="entry name" value="FAD/NAD-binding_dom"/>
</dbReference>
<feature type="compositionally biased region" description="Polar residues" evidence="3">
    <location>
        <begin position="1"/>
        <end position="12"/>
    </location>
</feature>
<dbReference type="PRINTS" id="PR00469">
    <property type="entry name" value="PNDRDTASEII"/>
</dbReference>
<dbReference type="Pfam" id="PF07992">
    <property type="entry name" value="Pyr_redox_2"/>
    <property type="match status" value="1"/>
</dbReference>
<evidence type="ECO:0000313" key="6">
    <source>
        <dbReference type="Proteomes" id="UP000262802"/>
    </source>
</evidence>
<feature type="region of interest" description="Disordered" evidence="3">
    <location>
        <begin position="1"/>
        <end position="23"/>
    </location>
</feature>
<dbReference type="PRINTS" id="PR00368">
    <property type="entry name" value="FADPNR"/>
</dbReference>
<evidence type="ECO:0000256" key="1">
    <source>
        <dbReference type="ARBA" id="ARBA00022630"/>
    </source>
</evidence>
<reference evidence="5 6" key="1">
    <citation type="submission" date="2018-09" db="EMBL/GenBank/DDBJ databases">
        <title>Hymenobacter medium sp. nov., isolated from R2A medium.</title>
        <authorList>
            <person name="Yingchao G."/>
        </authorList>
    </citation>
    <scope>NUCLEOTIDE SEQUENCE [LARGE SCALE GENOMIC DNA]</scope>
    <source>
        <strain evidence="6">sh-6</strain>
    </source>
</reference>